<dbReference type="EMBL" id="CP046401">
    <property type="protein sequence ID" value="QGY42172.1"/>
    <property type="molecule type" value="Genomic_DNA"/>
</dbReference>
<reference evidence="1 2" key="1">
    <citation type="submission" date="2019-11" db="EMBL/GenBank/DDBJ databases">
        <authorList>
            <person name="Zheng R.K."/>
            <person name="Sun C.M."/>
        </authorList>
    </citation>
    <scope>NUCLEOTIDE SEQUENCE [LARGE SCALE GENOMIC DNA]</scope>
    <source>
        <strain evidence="1 2">WC007</strain>
    </source>
</reference>
<evidence type="ECO:0000313" key="2">
    <source>
        <dbReference type="Proteomes" id="UP000428260"/>
    </source>
</evidence>
<dbReference type="Gene3D" id="3.30.1330.70">
    <property type="entry name" value="Holliday junction resolvase RusA"/>
    <property type="match status" value="1"/>
</dbReference>
<gene>
    <name evidence="1" type="ORF">GM418_00430</name>
</gene>
<proteinExistence type="predicted"/>
<protein>
    <submittedName>
        <fullName evidence="1">Uncharacterized protein</fullName>
    </submittedName>
</protein>
<dbReference type="GO" id="GO:0006281">
    <property type="term" value="P:DNA repair"/>
    <property type="evidence" value="ECO:0007669"/>
    <property type="project" value="InterPro"/>
</dbReference>
<accession>A0A6I6JPL8</accession>
<name>A0A6I6JPL8_9BACT</name>
<dbReference type="RefSeq" id="WP_158862065.1">
    <property type="nucleotide sequence ID" value="NZ_CP046401.1"/>
</dbReference>
<dbReference type="Proteomes" id="UP000428260">
    <property type="component" value="Chromosome"/>
</dbReference>
<dbReference type="KEGG" id="mcos:GM418_00430"/>
<keyword evidence="2" id="KW-1185">Reference proteome</keyword>
<dbReference type="AlphaFoldDB" id="A0A6I6JPL8"/>
<dbReference type="GO" id="GO:0000287">
    <property type="term" value="F:magnesium ion binding"/>
    <property type="evidence" value="ECO:0007669"/>
    <property type="project" value="InterPro"/>
</dbReference>
<organism evidence="1 2">
    <name type="scientific">Maribellus comscasis</name>
    <dbReference type="NCBI Taxonomy" id="2681766"/>
    <lineage>
        <taxon>Bacteria</taxon>
        <taxon>Pseudomonadati</taxon>
        <taxon>Bacteroidota</taxon>
        <taxon>Bacteroidia</taxon>
        <taxon>Marinilabiliales</taxon>
        <taxon>Prolixibacteraceae</taxon>
        <taxon>Maribellus</taxon>
    </lineage>
</organism>
<dbReference type="InterPro" id="IPR036614">
    <property type="entry name" value="RusA-like_sf"/>
</dbReference>
<dbReference type="GO" id="GO:0006310">
    <property type="term" value="P:DNA recombination"/>
    <property type="evidence" value="ECO:0007669"/>
    <property type="project" value="InterPro"/>
</dbReference>
<evidence type="ECO:0000313" key="1">
    <source>
        <dbReference type="EMBL" id="QGY42172.1"/>
    </source>
</evidence>
<sequence length="425" mass="50708">MTRTEYLDTINGQRYERFKRIIKTVRLVVNQEPKGKNSSNEEKRIFRSEIRKQLKEQNRRAFRSDIILEIDYFTTKDNPPAIQTLSKNYLDLLHKEMPHIDSLKGILYKDDSQIKILICNYHIDEKSSKTPSIELKVCNLRYFLADIELAQKIIRNDFTDSDYSLESKFEEKLEEERYYNNKDYFEELKDLEEGKNDYDKLFGKRYYKMQKSFLIRQIQEQFLKQNNLDIRSLISVFQPYFSNNKKYFSNSDFQSIWNGSRNLISFSPAYLHFGNAPQVSGEKSIFKTNLKKELQVFKEKFKVLFPLLHPISVIVTFVPPKQKIIDLDNLARYIVPFVNEIFNPPTIVQLTYKDSYFTDLLKNEYEITQRFPPNSIASYQLVQLPRLKNDPQNGKIGFLITDGFYHMNNVWRTVDEIIYKWEDCL</sequence>